<dbReference type="OrthoDB" id="642895at2759"/>
<comment type="similarity">
    <text evidence="3">Belongs to the MAP65/ASE1 family.</text>
</comment>
<keyword evidence="9" id="KW-0539">Nucleus</keyword>
<evidence type="ECO:0000256" key="6">
    <source>
        <dbReference type="ARBA" id="ARBA00022701"/>
    </source>
</evidence>
<comment type="caution">
    <text evidence="12">The sequence shown here is derived from an EMBL/GenBank/DDBJ whole genome shotgun (WGS) entry which is preliminary data.</text>
</comment>
<gene>
    <name evidence="12" type="ORF">Bca52824_096975</name>
</gene>
<evidence type="ECO:0000256" key="4">
    <source>
        <dbReference type="ARBA" id="ARBA00022490"/>
    </source>
</evidence>
<dbReference type="GO" id="GO:0005634">
    <property type="term" value="C:nucleus"/>
    <property type="evidence" value="ECO:0007669"/>
    <property type="project" value="UniProtKB-SubCell"/>
</dbReference>
<protein>
    <recommendedName>
        <fullName evidence="14">65-kDa microtubule-associated protein 7</fullName>
    </recommendedName>
</protein>
<dbReference type="PANTHER" id="PTHR19321:SF23">
    <property type="entry name" value="65-KDA MICROTUBULE-ASSOCIATED PROTEIN 7"/>
    <property type="match status" value="1"/>
</dbReference>
<dbReference type="GO" id="GO:0005819">
    <property type="term" value="C:spindle"/>
    <property type="evidence" value="ECO:0007669"/>
    <property type="project" value="TreeGrafter"/>
</dbReference>
<keyword evidence="8" id="KW-0206">Cytoskeleton</keyword>
<evidence type="ECO:0000313" key="12">
    <source>
        <dbReference type="EMBL" id="KAG2240922.1"/>
    </source>
</evidence>
<keyword evidence="4" id="KW-0963">Cytoplasm</keyword>
<dbReference type="GO" id="GO:0005874">
    <property type="term" value="C:microtubule"/>
    <property type="evidence" value="ECO:0007669"/>
    <property type="project" value="UniProtKB-KW"/>
</dbReference>
<dbReference type="FunFam" id="1.20.58.1520:FF:000002">
    <property type="entry name" value="65-kDa microtubule-associated protein 6"/>
    <property type="match status" value="1"/>
</dbReference>
<evidence type="ECO:0000256" key="11">
    <source>
        <dbReference type="SAM" id="MobiDB-lite"/>
    </source>
</evidence>
<accession>A0A8X7NXV6</accession>
<evidence type="ECO:0000256" key="10">
    <source>
        <dbReference type="SAM" id="Coils"/>
    </source>
</evidence>
<keyword evidence="7 10" id="KW-0175">Coiled coil</keyword>
<dbReference type="Gene3D" id="1.20.58.1520">
    <property type="match status" value="1"/>
</dbReference>
<dbReference type="Proteomes" id="UP000886595">
    <property type="component" value="Unassembled WGS sequence"/>
</dbReference>
<dbReference type="InterPro" id="IPR007145">
    <property type="entry name" value="MAP65_Ase1_PRC1"/>
</dbReference>
<organism evidence="12 13">
    <name type="scientific">Brassica carinata</name>
    <name type="common">Ethiopian mustard</name>
    <name type="synonym">Abyssinian cabbage</name>
    <dbReference type="NCBI Taxonomy" id="52824"/>
    <lineage>
        <taxon>Eukaryota</taxon>
        <taxon>Viridiplantae</taxon>
        <taxon>Streptophyta</taxon>
        <taxon>Embryophyta</taxon>
        <taxon>Tracheophyta</taxon>
        <taxon>Spermatophyta</taxon>
        <taxon>Magnoliopsida</taxon>
        <taxon>eudicotyledons</taxon>
        <taxon>Gunneridae</taxon>
        <taxon>Pentapetalae</taxon>
        <taxon>rosids</taxon>
        <taxon>malvids</taxon>
        <taxon>Brassicales</taxon>
        <taxon>Brassicaceae</taxon>
        <taxon>Brassiceae</taxon>
        <taxon>Brassica</taxon>
    </lineage>
</organism>
<dbReference type="GO" id="GO:0008017">
    <property type="term" value="F:microtubule binding"/>
    <property type="evidence" value="ECO:0007669"/>
    <property type="project" value="InterPro"/>
</dbReference>
<dbReference type="GO" id="GO:0000226">
    <property type="term" value="P:microtubule cytoskeleton organization"/>
    <property type="evidence" value="ECO:0007669"/>
    <property type="project" value="InterPro"/>
</dbReference>
<evidence type="ECO:0000256" key="5">
    <source>
        <dbReference type="ARBA" id="ARBA00022553"/>
    </source>
</evidence>
<dbReference type="Pfam" id="PF03999">
    <property type="entry name" value="MAP65_ASE1"/>
    <property type="match status" value="1"/>
</dbReference>
<evidence type="ECO:0000313" key="13">
    <source>
        <dbReference type="Proteomes" id="UP000886595"/>
    </source>
</evidence>
<dbReference type="GO" id="GO:0005737">
    <property type="term" value="C:cytoplasm"/>
    <property type="evidence" value="ECO:0007669"/>
    <property type="project" value="TreeGrafter"/>
</dbReference>
<evidence type="ECO:0000256" key="9">
    <source>
        <dbReference type="ARBA" id="ARBA00023242"/>
    </source>
</evidence>
<feature type="coiled-coil region" evidence="10">
    <location>
        <begin position="344"/>
        <end position="371"/>
    </location>
</feature>
<keyword evidence="13" id="KW-1185">Reference proteome</keyword>
<evidence type="ECO:0000256" key="3">
    <source>
        <dbReference type="ARBA" id="ARBA00006187"/>
    </source>
</evidence>
<evidence type="ECO:0000256" key="7">
    <source>
        <dbReference type="ARBA" id="ARBA00023054"/>
    </source>
</evidence>
<comment type="subcellular location">
    <subcellularLocation>
        <location evidence="2">Cytoplasm</location>
        <location evidence="2">Cytoskeleton</location>
    </subcellularLocation>
    <subcellularLocation>
        <location evidence="1">Nucleus</location>
    </subcellularLocation>
</comment>
<reference evidence="12 13" key="1">
    <citation type="submission" date="2020-02" db="EMBL/GenBank/DDBJ databases">
        <authorList>
            <person name="Ma Q."/>
            <person name="Huang Y."/>
            <person name="Song X."/>
            <person name="Pei D."/>
        </authorList>
    </citation>
    <scope>NUCLEOTIDE SEQUENCE [LARGE SCALE GENOMIC DNA]</scope>
    <source>
        <strain evidence="12">Sxm20200214</strain>
        <tissue evidence="12">Leaf</tissue>
    </source>
</reference>
<dbReference type="EMBL" id="JAAMPC010001360">
    <property type="protein sequence ID" value="KAG2240922.1"/>
    <property type="molecule type" value="Genomic_DNA"/>
</dbReference>
<feature type="region of interest" description="Disordered" evidence="11">
    <location>
        <begin position="482"/>
        <end position="524"/>
    </location>
</feature>
<name>A0A8X7NXV6_BRACI</name>
<dbReference type="AlphaFoldDB" id="A0A8X7NXV6"/>
<dbReference type="PANTHER" id="PTHR19321">
    <property type="entry name" value="PROTEIN REGULATOR OF CYTOKINESIS 1 PRC1-RELATED"/>
    <property type="match status" value="1"/>
</dbReference>
<evidence type="ECO:0000256" key="8">
    <source>
        <dbReference type="ARBA" id="ARBA00023212"/>
    </source>
</evidence>
<evidence type="ECO:0000256" key="2">
    <source>
        <dbReference type="ARBA" id="ARBA00004245"/>
    </source>
</evidence>
<evidence type="ECO:0000256" key="1">
    <source>
        <dbReference type="ARBA" id="ARBA00004123"/>
    </source>
</evidence>
<keyword evidence="6" id="KW-0493">Microtubule</keyword>
<keyword evidence="5" id="KW-0597">Phosphoprotein</keyword>
<sequence length="592" mass="68040">MLEIGSPTSLCFRTNTTCNALLRELQQKIWVDIGESDAEKDRMLMELEKECLEIYRRKVDEAANSKAQLHQSLVSIEAEIASIMAALGVLNIHSPVYERERFNKIIEEKLAYARPLLEDLRLQKMKRVKQFADVKAQIEKMSGEISGYSATTMLGSLTLDDDQDLTLRKLNEYQTHLRSLQKEKADRLNKVLDYVNEVHALCSVLGVDFCQTVSEVHPSLHRTNHEQSTNISDSTLDGLQHMIEKLKSERRLRFQKLKDVVGSLFELWNLMDTPQEERMRFARVSCVVRSSESDVTEPSILSTETIDQVSAEVDRFNKLKSNWLTLNLTQAHHSKSTALIDSGLVDSSELLANIEAQINRTKEEAQSRKEIVDRIDRWLSACEEENWLEEYNQDENRYSAGRGGHVNLKHAERARVTVNKIPSMVDNLIKKTLLWEDQTQKSFLYDGVRLVSILEDYKLTRKQQEEEKKRYRDQKKMQDLLLNRRESIYGSKPSPRRSSSIKKTNGYSGNVSMPPTPRRNSAGVANSDVMMTPRSYSGHHHGTNGYFKEVRKLSTAPLNFVAIPRKILLLHTLTPNQIRRCITESLLHRLTV</sequence>
<feature type="compositionally biased region" description="Low complexity" evidence="11">
    <location>
        <begin position="491"/>
        <end position="503"/>
    </location>
</feature>
<evidence type="ECO:0008006" key="14">
    <source>
        <dbReference type="Google" id="ProtNLM"/>
    </source>
</evidence>
<proteinExistence type="inferred from homology"/>